<dbReference type="RefSeq" id="WP_066625852.1">
    <property type="nucleotide sequence ID" value="NZ_JBHSYQ010000001.1"/>
</dbReference>
<keyword evidence="1" id="KW-0732">Signal</keyword>
<protein>
    <submittedName>
        <fullName evidence="3">DUF6970 domain-containing protein</fullName>
    </submittedName>
</protein>
<organism evidence="3 4">
    <name type="scientific">Rufibacter roseus</name>
    <dbReference type="NCBI Taxonomy" id="1567108"/>
    <lineage>
        <taxon>Bacteria</taxon>
        <taxon>Pseudomonadati</taxon>
        <taxon>Bacteroidota</taxon>
        <taxon>Cytophagia</taxon>
        <taxon>Cytophagales</taxon>
        <taxon>Hymenobacteraceae</taxon>
        <taxon>Rufibacter</taxon>
    </lineage>
</organism>
<gene>
    <name evidence="3" type="ORF">ACFQHR_00600</name>
</gene>
<dbReference type="Pfam" id="PF22311">
    <property type="entry name" value="DUF6970"/>
    <property type="match status" value="1"/>
</dbReference>
<evidence type="ECO:0000259" key="2">
    <source>
        <dbReference type="Pfam" id="PF22311"/>
    </source>
</evidence>
<dbReference type="Proteomes" id="UP001596405">
    <property type="component" value="Unassembled WGS sequence"/>
</dbReference>
<dbReference type="EMBL" id="JBHSYQ010000001">
    <property type="protein sequence ID" value="MFC6996095.1"/>
    <property type="molecule type" value="Genomic_DNA"/>
</dbReference>
<name>A0ABW2DES4_9BACT</name>
<proteinExistence type="predicted"/>
<dbReference type="PROSITE" id="PS51257">
    <property type="entry name" value="PROKAR_LIPOPROTEIN"/>
    <property type="match status" value="1"/>
</dbReference>
<evidence type="ECO:0000313" key="3">
    <source>
        <dbReference type="EMBL" id="MFC6996095.1"/>
    </source>
</evidence>
<evidence type="ECO:0000313" key="4">
    <source>
        <dbReference type="Proteomes" id="UP001596405"/>
    </source>
</evidence>
<feature type="signal peptide" evidence="1">
    <location>
        <begin position="1"/>
        <end position="19"/>
    </location>
</feature>
<keyword evidence="4" id="KW-1185">Reference proteome</keyword>
<dbReference type="InterPro" id="IPR054243">
    <property type="entry name" value="DUF6970"/>
</dbReference>
<feature type="domain" description="DUF6970" evidence="2">
    <location>
        <begin position="50"/>
        <end position="112"/>
    </location>
</feature>
<feature type="chain" id="PRO_5046242978" evidence="1">
    <location>
        <begin position="20"/>
        <end position="115"/>
    </location>
</feature>
<reference evidence="4" key="1">
    <citation type="journal article" date="2019" name="Int. J. Syst. Evol. Microbiol.">
        <title>The Global Catalogue of Microorganisms (GCM) 10K type strain sequencing project: providing services to taxonomists for standard genome sequencing and annotation.</title>
        <authorList>
            <consortium name="The Broad Institute Genomics Platform"/>
            <consortium name="The Broad Institute Genome Sequencing Center for Infectious Disease"/>
            <person name="Wu L."/>
            <person name="Ma J."/>
        </authorList>
    </citation>
    <scope>NUCLEOTIDE SEQUENCE [LARGE SCALE GENOMIC DNA]</scope>
    <source>
        <strain evidence="4">CGMCC 4.7393</strain>
    </source>
</reference>
<comment type="caution">
    <text evidence="3">The sequence shown here is derived from an EMBL/GenBank/DDBJ whole genome shotgun (WGS) entry which is preliminary data.</text>
</comment>
<sequence>MNYLRALCLLLLLSFTACEEEDIQQTCTVADPAQNIAWLKEKVKDLQASEYCQVVQRGMLNGRSVFVIQNCDPAINAIRAVYDCDGNVICYSGDDTCPNFESEVKRLEVVWSNGK</sequence>
<accession>A0ABW2DES4</accession>
<evidence type="ECO:0000256" key="1">
    <source>
        <dbReference type="SAM" id="SignalP"/>
    </source>
</evidence>